<proteinExistence type="predicted"/>
<reference evidence="1" key="2">
    <citation type="submission" date="2020-05" db="UniProtKB">
        <authorList>
            <consortium name="EnsemblMetazoa"/>
        </authorList>
    </citation>
    <scope>IDENTIFICATION</scope>
    <source>
        <strain evidence="1">IAEA</strain>
    </source>
</reference>
<reference evidence="2" key="1">
    <citation type="submission" date="2014-03" db="EMBL/GenBank/DDBJ databases">
        <authorList>
            <person name="Aksoy S."/>
            <person name="Warren W."/>
            <person name="Wilson R.K."/>
        </authorList>
    </citation>
    <scope>NUCLEOTIDE SEQUENCE [LARGE SCALE GENOMIC DNA]</scope>
    <source>
        <strain evidence="2">IAEA</strain>
    </source>
</reference>
<accession>A0A1A9Z547</accession>
<dbReference type="VEuPathDB" id="VectorBase:GPAI004214"/>
<dbReference type="Proteomes" id="UP000092445">
    <property type="component" value="Unassembled WGS sequence"/>
</dbReference>
<organism evidence="1 2">
    <name type="scientific">Glossina pallidipes</name>
    <name type="common">Tsetse fly</name>
    <dbReference type="NCBI Taxonomy" id="7398"/>
    <lineage>
        <taxon>Eukaryota</taxon>
        <taxon>Metazoa</taxon>
        <taxon>Ecdysozoa</taxon>
        <taxon>Arthropoda</taxon>
        <taxon>Hexapoda</taxon>
        <taxon>Insecta</taxon>
        <taxon>Pterygota</taxon>
        <taxon>Neoptera</taxon>
        <taxon>Endopterygota</taxon>
        <taxon>Diptera</taxon>
        <taxon>Brachycera</taxon>
        <taxon>Muscomorpha</taxon>
        <taxon>Hippoboscoidea</taxon>
        <taxon>Glossinidae</taxon>
        <taxon>Glossina</taxon>
    </lineage>
</organism>
<dbReference type="AlphaFoldDB" id="A0A1A9Z547"/>
<evidence type="ECO:0000313" key="2">
    <source>
        <dbReference type="Proteomes" id="UP000092445"/>
    </source>
</evidence>
<evidence type="ECO:0000313" key="1">
    <source>
        <dbReference type="EnsemblMetazoa" id="GPAI004214-PA"/>
    </source>
</evidence>
<protein>
    <submittedName>
        <fullName evidence="1">Uncharacterized protein</fullName>
    </submittedName>
</protein>
<sequence length="84" mass="9588">MKRISENIRMPRRIDLYIMKRTSQLCIVSTKAFRRNASKYTDSGARNYGLTKCDNESTIKCNNQMEELSELGANVVVGCQPLNI</sequence>
<name>A0A1A9Z547_GLOPL</name>
<dbReference type="EnsemblMetazoa" id="GPAI004214-RA">
    <property type="protein sequence ID" value="GPAI004214-PA"/>
    <property type="gene ID" value="GPAI004214"/>
</dbReference>
<keyword evidence="2" id="KW-1185">Reference proteome</keyword>